<sequence length="362" mass="41659">MHDLPQWLRKHLTIIYQPSYEFFLSLHVLSNPEHHTSRLGWAQEALAALPRPLFRDLPHFAELSNGFLDIMDILSPWEESYQHSVEAGLEQISGLSAEEFAEIMLGRVYHRRQVQEWIAGRADEAFELLKPVHRQMLRHPLATKRRFLEFCYAYLPIFQAEQRRIEPWLVRAVMEAEEQAAADPVTFLSQVHTRLHVHEDFLLFHKAKTYTFAYSDLSHVYLCATTFVSPHLLLGIYPEHITIGLSVDVPGTAAKATIPADFIAKMKVFGDPTRAAILKSLLGHPYCTQQLAELHGITEPAVTKHLKLLSDAGFVWNERRGRYVFYRGLPVQLEQLSVDLHEFIDMPAPGLSIHPPHKERRK</sequence>
<reference evidence="5 6" key="1">
    <citation type="submission" date="2015-09" db="EMBL/GenBank/DDBJ databases">
        <title>Genome sequencing project for genomic taxonomy and phylogenomics of Bacillus-like bacteria.</title>
        <authorList>
            <person name="Liu B."/>
            <person name="Wang J."/>
            <person name="Zhu Y."/>
            <person name="Liu G."/>
            <person name="Chen Q."/>
            <person name="Chen Z."/>
            <person name="Lan J."/>
            <person name="Che J."/>
            <person name="Ge C."/>
            <person name="Shi H."/>
            <person name="Pan Z."/>
            <person name="Liu X."/>
        </authorList>
    </citation>
    <scope>NUCLEOTIDE SEQUENCE [LARGE SCALE GENOMIC DNA]</scope>
    <source>
        <strain evidence="5 6">DSM 8552</strain>
    </source>
</reference>
<dbReference type="Pfam" id="PF01022">
    <property type="entry name" value="HTH_5"/>
    <property type="match status" value="1"/>
</dbReference>
<comment type="caution">
    <text evidence="5">The sequence shown here is derived from an EMBL/GenBank/DDBJ whole genome shotgun (WGS) entry which is preliminary data.</text>
</comment>
<evidence type="ECO:0000313" key="5">
    <source>
        <dbReference type="EMBL" id="KQL43478.1"/>
    </source>
</evidence>
<dbReference type="InterPro" id="IPR036390">
    <property type="entry name" value="WH_DNA-bd_sf"/>
</dbReference>
<evidence type="ECO:0000256" key="3">
    <source>
        <dbReference type="ARBA" id="ARBA00023163"/>
    </source>
</evidence>
<dbReference type="SUPFAM" id="SSF46785">
    <property type="entry name" value="Winged helix' DNA-binding domain"/>
    <property type="match status" value="1"/>
</dbReference>
<dbReference type="EMBL" id="LJJB01000015">
    <property type="protein sequence ID" value="KQL43478.1"/>
    <property type="molecule type" value="Genomic_DNA"/>
</dbReference>
<dbReference type="Gene3D" id="1.10.10.10">
    <property type="entry name" value="Winged helix-like DNA-binding domain superfamily/Winged helix DNA-binding domain"/>
    <property type="match status" value="1"/>
</dbReference>
<organism evidence="5 6">
    <name type="scientific">Brevibacillus choshinensis</name>
    <dbReference type="NCBI Taxonomy" id="54911"/>
    <lineage>
        <taxon>Bacteria</taxon>
        <taxon>Bacillati</taxon>
        <taxon>Bacillota</taxon>
        <taxon>Bacilli</taxon>
        <taxon>Bacillales</taxon>
        <taxon>Paenibacillaceae</taxon>
        <taxon>Brevibacillus</taxon>
    </lineage>
</organism>
<dbReference type="CDD" id="cd00090">
    <property type="entry name" value="HTH_ARSR"/>
    <property type="match status" value="1"/>
</dbReference>
<dbReference type="PRINTS" id="PR00778">
    <property type="entry name" value="HTHARSR"/>
</dbReference>
<dbReference type="SMART" id="SM00418">
    <property type="entry name" value="HTH_ARSR"/>
    <property type="match status" value="1"/>
</dbReference>
<name>A0ABR5MZD5_BRECH</name>
<dbReference type="PANTHER" id="PTHR33154:SF33">
    <property type="entry name" value="TRANSCRIPTIONAL REPRESSOR SDPR"/>
    <property type="match status" value="1"/>
</dbReference>
<dbReference type="InterPro" id="IPR051081">
    <property type="entry name" value="HTH_MetalResp_TranReg"/>
</dbReference>
<evidence type="ECO:0000256" key="1">
    <source>
        <dbReference type="ARBA" id="ARBA00023015"/>
    </source>
</evidence>
<dbReference type="InterPro" id="IPR001845">
    <property type="entry name" value="HTH_ArsR_DNA-bd_dom"/>
</dbReference>
<dbReference type="RefSeq" id="WP_055748016.1">
    <property type="nucleotide sequence ID" value="NZ_LJJB01000015.1"/>
</dbReference>
<keyword evidence="2" id="KW-0238">DNA-binding</keyword>
<dbReference type="InterPro" id="IPR011991">
    <property type="entry name" value="ArsR-like_HTH"/>
</dbReference>
<feature type="domain" description="HTH arsR-type" evidence="4">
    <location>
        <begin position="254"/>
        <end position="348"/>
    </location>
</feature>
<accession>A0ABR5MZD5</accession>
<dbReference type="InterPro" id="IPR045981">
    <property type="entry name" value="DUF5937"/>
</dbReference>
<keyword evidence="1" id="KW-0805">Transcription regulation</keyword>
<dbReference type="Pfam" id="PF19361">
    <property type="entry name" value="DUF5937"/>
    <property type="match status" value="1"/>
</dbReference>
<proteinExistence type="predicted"/>
<evidence type="ECO:0000256" key="2">
    <source>
        <dbReference type="ARBA" id="ARBA00023125"/>
    </source>
</evidence>
<protein>
    <submittedName>
        <fullName evidence="5">Transcriptional regulator</fullName>
    </submittedName>
</protein>
<dbReference type="PANTHER" id="PTHR33154">
    <property type="entry name" value="TRANSCRIPTIONAL REGULATOR, ARSR FAMILY"/>
    <property type="match status" value="1"/>
</dbReference>
<dbReference type="NCBIfam" id="NF033788">
    <property type="entry name" value="HTH_metalloreg"/>
    <property type="match status" value="1"/>
</dbReference>
<dbReference type="InterPro" id="IPR036388">
    <property type="entry name" value="WH-like_DNA-bd_sf"/>
</dbReference>
<keyword evidence="6" id="KW-1185">Reference proteome</keyword>
<evidence type="ECO:0000259" key="4">
    <source>
        <dbReference type="PROSITE" id="PS50987"/>
    </source>
</evidence>
<dbReference type="PROSITE" id="PS50987">
    <property type="entry name" value="HTH_ARSR_2"/>
    <property type="match status" value="1"/>
</dbReference>
<keyword evidence="3" id="KW-0804">Transcription</keyword>
<gene>
    <name evidence="5" type="ORF">AN963_28940</name>
</gene>
<dbReference type="Proteomes" id="UP000051063">
    <property type="component" value="Unassembled WGS sequence"/>
</dbReference>
<evidence type="ECO:0000313" key="6">
    <source>
        <dbReference type="Proteomes" id="UP000051063"/>
    </source>
</evidence>